<dbReference type="InterPro" id="IPR036365">
    <property type="entry name" value="PGBD-like_sf"/>
</dbReference>
<reference evidence="6" key="1">
    <citation type="submission" date="2018-08" db="EMBL/GenBank/DDBJ databases">
        <authorList>
            <person name="Kim S.-J."/>
            <person name="Jung G.-Y."/>
        </authorList>
    </citation>
    <scope>NUCLEOTIDE SEQUENCE [LARGE SCALE GENOMIC DNA]</scope>
    <source>
        <strain evidence="6">GY_H</strain>
    </source>
</reference>
<dbReference type="Pfam" id="PF01471">
    <property type="entry name" value="PG_binding_1"/>
    <property type="match status" value="1"/>
</dbReference>
<dbReference type="CDD" id="cd13399">
    <property type="entry name" value="Slt35-like"/>
    <property type="match status" value="1"/>
</dbReference>
<dbReference type="Proteomes" id="UP000263993">
    <property type="component" value="Unassembled WGS sequence"/>
</dbReference>
<evidence type="ECO:0000313" key="5">
    <source>
        <dbReference type="EMBL" id="RDV05765.1"/>
    </source>
</evidence>
<evidence type="ECO:0000256" key="2">
    <source>
        <dbReference type="SAM" id="SignalP"/>
    </source>
</evidence>
<feature type="chain" id="PRO_5016828783" evidence="2">
    <location>
        <begin position="26"/>
        <end position="503"/>
    </location>
</feature>
<dbReference type="SUPFAM" id="SSF53955">
    <property type="entry name" value="Lysozyme-like"/>
    <property type="match status" value="1"/>
</dbReference>
<dbReference type="InterPro" id="IPR043426">
    <property type="entry name" value="MltB-like"/>
</dbReference>
<dbReference type="InterPro" id="IPR002477">
    <property type="entry name" value="Peptidoglycan-bd-like"/>
</dbReference>
<organism evidence="5 6">
    <name type="scientific">Undibacter mobilis</name>
    <dbReference type="NCBI Taxonomy" id="2292256"/>
    <lineage>
        <taxon>Bacteria</taxon>
        <taxon>Pseudomonadati</taxon>
        <taxon>Pseudomonadota</taxon>
        <taxon>Alphaproteobacteria</taxon>
        <taxon>Hyphomicrobiales</taxon>
        <taxon>Nitrobacteraceae</taxon>
        <taxon>Undibacter</taxon>
    </lineage>
</organism>
<dbReference type="AlphaFoldDB" id="A0A371BDU1"/>
<protein>
    <submittedName>
        <fullName evidence="5">Lytic murein transglycosylase</fullName>
    </submittedName>
</protein>
<dbReference type="EMBL" id="QRGO01000001">
    <property type="protein sequence ID" value="RDV05765.1"/>
    <property type="molecule type" value="Genomic_DNA"/>
</dbReference>
<feature type="compositionally biased region" description="Low complexity" evidence="1">
    <location>
        <begin position="457"/>
        <end position="471"/>
    </location>
</feature>
<evidence type="ECO:0000256" key="1">
    <source>
        <dbReference type="SAM" id="MobiDB-lite"/>
    </source>
</evidence>
<dbReference type="InterPro" id="IPR023346">
    <property type="entry name" value="Lysozyme-like_dom_sf"/>
</dbReference>
<proteinExistence type="predicted"/>
<feature type="signal peptide" evidence="2">
    <location>
        <begin position="1"/>
        <end position="25"/>
    </location>
</feature>
<dbReference type="NCBIfam" id="TIGR02283">
    <property type="entry name" value="MltB_2"/>
    <property type="match status" value="1"/>
</dbReference>
<evidence type="ECO:0000259" key="4">
    <source>
        <dbReference type="Pfam" id="PF13406"/>
    </source>
</evidence>
<dbReference type="PANTHER" id="PTHR30163:SF8">
    <property type="entry name" value="LYTIC MUREIN TRANSGLYCOSYLASE"/>
    <property type="match status" value="1"/>
</dbReference>
<keyword evidence="2" id="KW-0732">Signal</keyword>
<dbReference type="SUPFAM" id="SSF47090">
    <property type="entry name" value="PGBD-like"/>
    <property type="match status" value="1"/>
</dbReference>
<dbReference type="Gene3D" id="1.10.8.350">
    <property type="entry name" value="Bacterial muramidase"/>
    <property type="match status" value="1"/>
</dbReference>
<dbReference type="Gene3D" id="1.10.530.10">
    <property type="match status" value="1"/>
</dbReference>
<feature type="domain" description="Peptidoglycan binding-like" evidence="3">
    <location>
        <begin position="348"/>
        <end position="400"/>
    </location>
</feature>
<gene>
    <name evidence="5" type="ORF">DXH78_07580</name>
</gene>
<accession>A0A371BDU1</accession>
<feature type="domain" description="Transglycosylase SLT" evidence="4">
    <location>
        <begin position="35"/>
        <end position="325"/>
    </location>
</feature>
<dbReference type="Pfam" id="PF13406">
    <property type="entry name" value="SLT_2"/>
    <property type="match status" value="1"/>
</dbReference>
<dbReference type="Gene3D" id="1.10.101.10">
    <property type="entry name" value="PGBD-like superfamily/PGBD"/>
    <property type="match status" value="1"/>
</dbReference>
<keyword evidence="6" id="KW-1185">Reference proteome</keyword>
<name>A0A371BDU1_9BRAD</name>
<dbReference type="InterPro" id="IPR011970">
    <property type="entry name" value="MltB_2"/>
</dbReference>
<feature type="compositionally biased region" description="Low complexity" evidence="1">
    <location>
        <begin position="424"/>
        <end position="439"/>
    </location>
</feature>
<sequence>MRRTALALVAGFALAGLGATGTAQAAPRCVNTHDFSKWLAQFKKDALAHGITQQTLNAASPELTYDESVIKRDSGQGVFQLTFIQFSNRLLGGKRIPNGLAKIQEHRALFSRIEKTYGVPPEVITAVWGLESDYGALFGKFKILPALTTLAYDCRRGDKFREELIDALKIIQRGDKTVDQMTGNWAGEFGGMQFTPSNYIKYGVDFDGDGHRDLVNSTADTLASAANYLHAIGWRRGEPWLQEVSLPDEMPWQEADLDTQHPRSQWIAWGVRAAHGAALPRDNAPASLILPMGRKGPAFLAYQNFHVFTDWNSSFVYATTVAYFATRLGGAPPVNEAGAKDIRPITTEQMMELQRQLQKRGFDVGEVDGRLGAGTRKAVRTMQVQYGMPADSWPTDELIARLQSEKNPVAVAPLARQPGTETKAATPRSAAPTPVSTAPVAPPPVQPEAETPRTKPSRAATTAPQPTAVAPPLRDKITVRVWTVQGCLTLRMSPEKAREYRRC</sequence>
<dbReference type="PANTHER" id="PTHR30163">
    <property type="entry name" value="MEMBRANE-BOUND LYTIC MUREIN TRANSGLYCOSYLASE B"/>
    <property type="match status" value="1"/>
</dbReference>
<dbReference type="OrthoDB" id="9808544at2"/>
<dbReference type="GO" id="GO:0008933">
    <property type="term" value="F:peptidoglycan lytic transglycosylase activity"/>
    <property type="evidence" value="ECO:0007669"/>
    <property type="project" value="TreeGrafter"/>
</dbReference>
<comment type="caution">
    <text evidence="5">The sequence shown here is derived from an EMBL/GenBank/DDBJ whole genome shotgun (WGS) entry which is preliminary data.</text>
</comment>
<dbReference type="InterPro" id="IPR031304">
    <property type="entry name" value="SLT_2"/>
</dbReference>
<evidence type="ECO:0000259" key="3">
    <source>
        <dbReference type="Pfam" id="PF01471"/>
    </source>
</evidence>
<dbReference type="GO" id="GO:0009253">
    <property type="term" value="P:peptidoglycan catabolic process"/>
    <property type="evidence" value="ECO:0007669"/>
    <property type="project" value="TreeGrafter"/>
</dbReference>
<feature type="region of interest" description="Disordered" evidence="1">
    <location>
        <begin position="415"/>
        <end position="471"/>
    </location>
</feature>
<dbReference type="InterPro" id="IPR036366">
    <property type="entry name" value="PGBDSf"/>
</dbReference>
<evidence type="ECO:0000313" key="6">
    <source>
        <dbReference type="Proteomes" id="UP000263993"/>
    </source>
</evidence>